<dbReference type="GO" id="GO:0052621">
    <property type="term" value="F:diguanylate cyclase activity"/>
    <property type="evidence" value="ECO:0007669"/>
    <property type="project" value="UniProtKB-EC"/>
</dbReference>
<evidence type="ECO:0000256" key="2">
    <source>
        <dbReference type="SAM" id="Coils"/>
    </source>
</evidence>
<gene>
    <name evidence="5" type="ORF">GTP77_09910</name>
</gene>
<feature type="transmembrane region" description="Helical" evidence="3">
    <location>
        <begin position="314"/>
        <end position="336"/>
    </location>
</feature>
<evidence type="ECO:0000256" key="3">
    <source>
        <dbReference type="SAM" id="Phobius"/>
    </source>
</evidence>
<dbReference type="EC" id="2.7.7.65" evidence="1"/>
<dbReference type="Gene3D" id="3.30.70.270">
    <property type="match status" value="1"/>
</dbReference>
<dbReference type="GO" id="GO:0005886">
    <property type="term" value="C:plasma membrane"/>
    <property type="evidence" value="ECO:0007669"/>
    <property type="project" value="TreeGrafter"/>
</dbReference>
<evidence type="ECO:0000259" key="4">
    <source>
        <dbReference type="PROSITE" id="PS50887"/>
    </source>
</evidence>
<dbReference type="Pfam" id="PF00990">
    <property type="entry name" value="GGDEF"/>
    <property type="match status" value="1"/>
</dbReference>
<name>A0A7X4HB94_9BURK</name>
<reference evidence="5 6" key="1">
    <citation type="submission" date="2019-12" db="EMBL/GenBank/DDBJ databases">
        <title>Novel species isolated from a subtropical stream in China.</title>
        <authorList>
            <person name="Lu H."/>
        </authorList>
    </citation>
    <scope>NUCLEOTIDE SEQUENCE [LARGE SCALE GENOMIC DNA]</scope>
    <source>
        <strain evidence="5 6">FT127W</strain>
    </source>
</reference>
<dbReference type="InterPro" id="IPR050469">
    <property type="entry name" value="Diguanylate_Cyclase"/>
</dbReference>
<dbReference type="FunFam" id="3.30.70.270:FF:000001">
    <property type="entry name" value="Diguanylate cyclase domain protein"/>
    <property type="match status" value="1"/>
</dbReference>
<dbReference type="InterPro" id="IPR000160">
    <property type="entry name" value="GGDEF_dom"/>
</dbReference>
<evidence type="ECO:0000313" key="5">
    <source>
        <dbReference type="EMBL" id="MYN07658.1"/>
    </source>
</evidence>
<dbReference type="Proteomes" id="UP000450676">
    <property type="component" value="Unassembled WGS sequence"/>
</dbReference>
<sequence length="544" mass="59935">MAVLAAGQARAAEQRKVLVLYSLGSEASSAWQRLVHKGLHDEMASRRWSEAPNVFEERFDFIRVGEQASLDSMEPYLRTKYAGVKLDAIVTENYLAAGFLNSHPGLFPGVPRYYVNHGRRNWRPGDGEALEVAPDYGRIVGAIPLVAPNVKRVVVVGDPTPRVQEWIAGVRAASRPYSKQITFDYWDKQSFADLYRRAGMLGDDTAVLLLATYSDSTGARASPAEVARKLAAVSPAPVFTHVESLIYPGILGGYVLSGEAIGRVIARILHGQPADLGGVQRYIFDYPAAERHQLYKLPPDAVLLNRPMGVWELYRWQIILVGTLILIQAALITVLVRVLRSRRVALAALNDERNNLEDRVLQRTLELLMANTKLEQLATTDPLTGIANRRRMTEQIAKELDRARRYRHPLALLMVDIDHFKRINDTYGHDVGDQAIVAVAGALSAGLRSIDLVARFGGEEFVLLMPEASLETAGGAAERLRETVSQLRIEIDGGLEVSLTISVGVAASYLQEAPDSPSSLLMRADKALYQAKNEGRDRVVLGTA</sequence>
<dbReference type="PANTHER" id="PTHR45138:SF24">
    <property type="entry name" value="DIGUANYLATE CYCLASE DGCC-RELATED"/>
    <property type="match status" value="1"/>
</dbReference>
<dbReference type="EMBL" id="WWCU01000008">
    <property type="protein sequence ID" value="MYN07658.1"/>
    <property type="molecule type" value="Genomic_DNA"/>
</dbReference>
<dbReference type="Gene3D" id="3.40.50.2300">
    <property type="match status" value="1"/>
</dbReference>
<dbReference type="SMART" id="SM00267">
    <property type="entry name" value="GGDEF"/>
    <property type="match status" value="1"/>
</dbReference>
<keyword evidence="2" id="KW-0175">Coiled coil</keyword>
<feature type="coiled-coil region" evidence="2">
    <location>
        <begin position="339"/>
        <end position="366"/>
    </location>
</feature>
<dbReference type="SUPFAM" id="SSF55073">
    <property type="entry name" value="Nucleotide cyclase"/>
    <property type="match status" value="1"/>
</dbReference>
<keyword evidence="3" id="KW-1133">Transmembrane helix</keyword>
<dbReference type="CDD" id="cd01949">
    <property type="entry name" value="GGDEF"/>
    <property type="match status" value="1"/>
</dbReference>
<dbReference type="PROSITE" id="PS50887">
    <property type="entry name" value="GGDEF"/>
    <property type="match status" value="1"/>
</dbReference>
<dbReference type="InterPro" id="IPR029787">
    <property type="entry name" value="Nucleotide_cyclase"/>
</dbReference>
<dbReference type="InterPro" id="IPR043128">
    <property type="entry name" value="Rev_trsase/Diguanyl_cyclase"/>
</dbReference>
<keyword evidence="6" id="KW-1185">Reference proteome</keyword>
<keyword evidence="3" id="KW-0472">Membrane</keyword>
<keyword evidence="3" id="KW-0812">Transmembrane</keyword>
<organism evidence="5 6">
    <name type="scientific">Pseudoduganella aquatica</name>
    <dbReference type="NCBI Taxonomy" id="2660641"/>
    <lineage>
        <taxon>Bacteria</taxon>
        <taxon>Pseudomonadati</taxon>
        <taxon>Pseudomonadota</taxon>
        <taxon>Betaproteobacteria</taxon>
        <taxon>Burkholderiales</taxon>
        <taxon>Oxalobacteraceae</taxon>
        <taxon>Telluria group</taxon>
        <taxon>Pseudoduganella</taxon>
    </lineage>
</organism>
<proteinExistence type="predicted"/>
<dbReference type="AlphaFoldDB" id="A0A7X4HB94"/>
<dbReference type="GO" id="GO:0043709">
    <property type="term" value="P:cell adhesion involved in single-species biofilm formation"/>
    <property type="evidence" value="ECO:0007669"/>
    <property type="project" value="TreeGrafter"/>
</dbReference>
<dbReference type="PANTHER" id="PTHR45138">
    <property type="entry name" value="REGULATORY COMPONENTS OF SENSORY TRANSDUCTION SYSTEM"/>
    <property type="match status" value="1"/>
</dbReference>
<dbReference type="NCBIfam" id="TIGR00254">
    <property type="entry name" value="GGDEF"/>
    <property type="match status" value="1"/>
</dbReference>
<comment type="caution">
    <text evidence="5">The sequence shown here is derived from an EMBL/GenBank/DDBJ whole genome shotgun (WGS) entry which is preliminary data.</text>
</comment>
<evidence type="ECO:0000313" key="6">
    <source>
        <dbReference type="Proteomes" id="UP000450676"/>
    </source>
</evidence>
<evidence type="ECO:0000256" key="1">
    <source>
        <dbReference type="ARBA" id="ARBA00012528"/>
    </source>
</evidence>
<protein>
    <recommendedName>
        <fullName evidence="1">diguanylate cyclase</fullName>
        <ecNumber evidence="1">2.7.7.65</ecNumber>
    </recommendedName>
</protein>
<accession>A0A7X4HB94</accession>
<feature type="domain" description="GGDEF" evidence="4">
    <location>
        <begin position="408"/>
        <end position="544"/>
    </location>
</feature>
<dbReference type="GO" id="GO:1902201">
    <property type="term" value="P:negative regulation of bacterial-type flagellum-dependent cell motility"/>
    <property type="evidence" value="ECO:0007669"/>
    <property type="project" value="TreeGrafter"/>
</dbReference>